<dbReference type="Gene3D" id="3.30.413.10">
    <property type="entry name" value="Sulfite Reductase Hemoprotein, domain 1"/>
    <property type="match status" value="1"/>
</dbReference>
<feature type="binding site" evidence="15">
    <location>
        <position position="628"/>
    </location>
    <ligand>
        <name>[4Fe-4S] cluster</name>
        <dbReference type="ChEBI" id="CHEBI:49883"/>
    </ligand>
</feature>
<dbReference type="PANTHER" id="PTHR43809:SF1">
    <property type="entry name" value="NITRITE REDUCTASE (NADH) LARGE SUBUNIT"/>
    <property type="match status" value="1"/>
</dbReference>
<comment type="caution">
    <text evidence="21">The sequence shown here is derived from an EMBL/GenBank/DDBJ whole genome shotgun (WGS) entry which is preliminary data.</text>
</comment>
<keyword evidence="4 15" id="KW-0349">Heme</keyword>
<dbReference type="SUPFAM" id="SSF55124">
    <property type="entry name" value="Nitrite/Sulfite reductase N-terminal domain-like"/>
    <property type="match status" value="1"/>
</dbReference>
<dbReference type="Pfam" id="PF04324">
    <property type="entry name" value="Fer2_BFD"/>
    <property type="match status" value="1"/>
</dbReference>
<dbReference type="Pfam" id="PF07992">
    <property type="entry name" value="Pyr_redox_2"/>
    <property type="match status" value="1"/>
</dbReference>
<evidence type="ECO:0000259" key="19">
    <source>
        <dbReference type="Pfam" id="PF07992"/>
    </source>
</evidence>
<dbReference type="InterPro" id="IPR016156">
    <property type="entry name" value="FAD/NAD-linked_Rdtase_dimer_sf"/>
</dbReference>
<dbReference type="GO" id="GO:0051539">
    <property type="term" value="F:4 iron, 4 sulfur cluster binding"/>
    <property type="evidence" value="ECO:0007669"/>
    <property type="project" value="UniProtKB-KW"/>
</dbReference>
<dbReference type="InterPro" id="IPR023753">
    <property type="entry name" value="FAD/NAD-binding_dom"/>
</dbReference>
<dbReference type="InterPro" id="IPR005117">
    <property type="entry name" value="NiRdtase/SiRdtase_haem-b_fer"/>
</dbReference>
<dbReference type="EMBL" id="JFHU01000046">
    <property type="protein sequence ID" value="EXX90958.1"/>
    <property type="molecule type" value="Genomic_DNA"/>
</dbReference>
<dbReference type="PANTHER" id="PTHR43809">
    <property type="entry name" value="NITRITE REDUCTASE (NADH) LARGE SUBUNIT"/>
    <property type="match status" value="1"/>
</dbReference>
<dbReference type="Gene3D" id="1.10.10.1100">
    <property type="entry name" value="BFD-like [2Fe-2S]-binding domain"/>
    <property type="match status" value="1"/>
</dbReference>
<gene>
    <name evidence="21" type="ORF">BG53_12510</name>
</gene>
<organism evidence="21 22">
    <name type="scientific">Paenibacillus darwinianus</name>
    <dbReference type="NCBI Taxonomy" id="1380763"/>
    <lineage>
        <taxon>Bacteria</taxon>
        <taxon>Bacillati</taxon>
        <taxon>Bacillota</taxon>
        <taxon>Bacilli</taxon>
        <taxon>Bacillales</taxon>
        <taxon>Paenibacillaceae</taxon>
        <taxon>Paenibacillus</taxon>
    </lineage>
</organism>
<keyword evidence="5 14" id="KW-0285">Flavoprotein</keyword>
<dbReference type="InterPro" id="IPR007419">
    <property type="entry name" value="BFD-like_2Fe2S-bd_dom"/>
</dbReference>
<comment type="cofactor">
    <cofactor evidence="1 14">
        <name>FAD</name>
        <dbReference type="ChEBI" id="CHEBI:57692"/>
    </cofactor>
</comment>
<comment type="cofactor">
    <cofactor evidence="15">
        <name>siroheme</name>
        <dbReference type="ChEBI" id="CHEBI:60052"/>
    </cofactor>
    <text evidence="15">Binds 1 siroheme per subunit.</text>
</comment>
<keyword evidence="8 14" id="KW-0274">FAD</keyword>
<dbReference type="GO" id="GO:0042128">
    <property type="term" value="P:nitrate assimilation"/>
    <property type="evidence" value="ECO:0007669"/>
    <property type="project" value="UniProtKB-UniRule"/>
</dbReference>
<feature type="domain" description="Nitrite/Sulfite reductase ferredoxin-like" evidence="17">
    <location>
        <begin position="548"/>
        <end position="608"/>
    </location>
</feature>
<dbReference type="CDD" id="cd19944">
    <property type="entry name" value="NirB_Fer2_BFD-like_2"/>
    <property type="match status" value="1"/>
</dbReference>
<dbReference type="FunFam" id="1.10.10.1100:FF:000002">
    <property type="entry name" value="Nitrite reductase large subunit"/>
    <property type="match status" value="1"/>
</dbReference>
<dbReference type="PRINTS" id="PR00411">
    <property type="entry name" value="PNDRDTASEI"/>
</dbReference>
<dbReference type="SUPFAM" id="SSF51905">
    <property type="entry name" value="FAD/NAD(P)-binding domain"/>
    <property type="match status" value="2"/>
</dbReference>
<dbReference type="InterPro" id="IPR017121">
    <property type="entry name" value="Nitrite_Rdtase_lsu"/>
</dbReference>
<dbReference type="PRINTS" id="PR00368">
    <property type="entry name" value="FADPNR"/>
</dbReference>
<dbReference type="Pfam" id="PF01077">
    <property type="entry name" value="NIR_SIR"/>
    <property type="match status" value="1"/>
</dbReference>
<dbReference type="Gene3D" id="3.50.50.60">
    <property type="entry name" value="FAD/NAD(P)-binding domain"/>
    <property type="match status" value="2"/>
</dbReference>
<evidence type="ECO:0000256" key="14">
    <source>
        <dbReference type="PIRNR" id="PIRNR037149"/>
    </source>
</evidence>
<keyword evidence="9" id="KW-0560">Oxidoreductase</keyword>
<evidence type="ECO:0000313" key="21">
    <source>
        <dbReference type="EMBL" id="EXX90958.1"/>
    </source>
</evidence>
<dbReference type="GO" id="GO:0050661">
    <property type="term" value="F:NADP binding"/>
    <property type="evidence" value="ECO:0007669"/>
    <property type="project" value="UniProtKB-UniRule"/>
</dbReference>
<dbReference type="Gene3D" id="3.30.390.30">
    <property type="match status" value="1"/>
</dbReference>
<protein>
    <submittedName>
        <fullName evidence="21">Nitrite reductase</fullName>
    </submittedName>
</protein>
<evidence type="ECO:0000259" key="16">
    <source>
        <dbReference type="Pfam" id="PF01077"/>
    </source>
</evidence>
<dbReference type="PIRSF" id="PIRSF037149">
    <property type="entry name" value="NirB"/>
    <property type="match status" value="1"/>
</dbReference>
<keyword evidence="6" id="KW-0001">2Fe-2S</keyword>
<dbReference type="CDD" id="cd19943">
    <property type="entry name" value="NirB_Fer2_BFD-like_1"/>
    <property type="match status" value="1"/>
</dbReference>
<name>A0A9W5S250_9BACL</name>
<keyword evidence="22" id="KW-1185">Reference proteome</keyword>
<evidence type="ECO:0000256" key="10">
    <source>
        <dbReference type="ARBA" id="ARBA00023004"/>
    </source>
</evidence>
<evidence type="ECO:0000256" key="9">
    <source>
        <dbReference type="ARBA" id="ARBA00023002"/>
    </source>
</evidence>
<evidence type="ECO:0000256" key="8">
    <source>
        <dbReference type="ARBA" id="ARBA00022827"/>
    </source>
</evidence>
<evidence type="ECO:0000256" key="3">
    <source>
        <dbReference type="ARBA" id="ARBA00010429"/>
    </source>
</evidence>
<dbReference type="InterPro" id="IPR041575">
    <property type="entry name" value="Rubredoxin_C"/>
</dbReference>
<dbReference type="InterPro" id="IPR036136">
    <property type="entry name" value="Nit/Sulf_reduc_fer-like_dom_sf"/>
</dbReference>
<evidence type="ECO:0000256" key="5">
    <source>
        <dbReference type="ARBA" id="ARBA00022630"/>
    </source>
</evidence>
<accession>A0A9W5S250</accession>
<evidence type="ECO:0000259" key="20">
    <source>
        <dbReference type="Pfam" id="PF18267"/>
    </source>
</evidence>
<evidence type="ECO:0000256" key="11">
    <source>
        <dbReference type="ARBA" id="ARBA00023014"/>
    </source>
</evidence>
<keyword evidence="15" id="KW-0004">4Fe-4S</keyword>
<feature type="domain" description="FAD/NAD(P)-binding" evidence="19">
    <location>
        <begin position="4"/>
        <end position="280"/>
    </location>
</feature>
<evidence type="ECO:0000256" key="12">
    <source>
        <dbReference type="ARBA" id="ARBA00023063"/>
    </source>
</evidence>
<evidence type="ECO:0000256" key="15">
    <source>
        <dbReference type="PIRSR" id="PIRSR037149-1"/>
    </source>
</evidence>
<feature type="domain" description="Nitrite/sulphite reductase 4Fe-4S" evidence="16">
    <location>
        <begin position="619"/>
        <end position="752"/>
    </location>
</feature>
<dbReference type="RefSeq" id="WP_036586300.1">
    <property type="nucleotide sequence ID" value="NZ_KK082215.1"/>
</dbReference>
<dbReference type="InterPro" id="IPR006067">
    <property type="entry name" value="NO2/SO3_Rdtase_4Fe4S_dom"/>
</dbReference>
<dbReference type="InterPro" id="IPR036188">
    <property type="entry name" value="FAD/NAD-bd_sf"/>
</dbReference>
<dbReference type="GO" id="GO:0098809">
    <property type="term" value="F:nitrite reductase activity"/>
    <property type="evidence" value="ECO:0007669"/>
    <property type="project" value="InterPro"/>
</dbReference>
<sequence>MRKKLVLIGNGMAGVNCIDQLLRLAPDRYDITIFGSEPHPNYNRILLSSVLAGNVQMEDIALHSWEWYTEHGITLHAGHTVTAIDTQHKVVETDSGLRAGYDELIIATGSRPFMLPLPGADKDGVIAFRDMKDCLTMMEAARTHRKAVVIGGGLLGLEAARGLLNLNMEVTVVHIHKHLMDRQLDIPAAVMLQRELRQQGMRFLFEKNTERIMGKKRVSGIRFTDGTQAAADLVVMAVGIMPNIALADRSGIEVNRGILVNDYMETCKPGVYAVGECAEHRGIVYGLVAPLYEQGAVLAKRLAGLETEGYQGSVVSTKLKVSGVEVFSAGQFLDGDDTRAVRVQDEFGGVYKKVVIREGRITGAVLFGDTTDGTRLFSMIRSGENVAGREREILLGESAATGADKAAALADHEMICSCNGVTKGTIIRSIHEKGLRTVEDIKACTKASGSCGGCKPMVGFLLEYAQRQGAGKPAAKETICACTMFDHEEAIQAIRAGRFRHASEARAALGWDSEEGCAVCAPALHYYVNVHGGPADGRAPAVPRPDRSSGGTYSLVPRMPGGVTHAEQLRRIADVVEKYEIPLVKLMNGAELKLFGIPAAVISTVRNEFGMTADAALDGATVRTVVTCAGLRYDKDAMQDSISVGIALEAKLAGLQMPREITVGVSASPHHRAGSLTKDIGIAGAPGGWELYAGGGERQPQAGRLVCTAATDEELLAYVMAFVQQYRETARFAERIPQWIERLGLLTIRETLFDTWTASLLVGRLETAAARLRQPADQQPEAAGTR</sequence>
<reference evidence="21 22" key="1">
    <citation type="submission" date="2014-02" db="EMBL/GenBank/DDBJ databases">
        <title>Genome sequence of Paenibacillus darwinianus reveals adaptive mechanisms for survival in Antarctic soils.</title>
        <authorList>
            <person name="Dsouza M."/>
            <person name="Taylor M.W."/>
            <person name="Turner S.J."/>
            <person name="Aislabie J."/>
        </authorList>
    </citation>
    <scope>NUCLEOTIDE SEQUENCE [LARGE SCALE GENOMIC DNA]</scope>
    <source>
        <strain evidence="21 22">CE1</strain>
    </source>
</reference>
<dbReference type="GO" id="GO:0051537">
    <property type="term" value="F:2 iron, 2 sulfur cluster binding"/>
    <property type="evidence" value="ECO:0007669"/>
    <property type="project" value="UniProtKB-KW"/>
</dbReference>
<proteinExistence type="inferred from homology"/>
<comment type="cofactor">
    <cofactor evidence="15">
        <name>[4Fe-4S] cluster</name>
        <dbReference type="ChEBI" id="CHEBI:49883"/>
    </cofactor>
    <text evidence="15">Binds 1 [4Fe-4S] cluster per subunit.</text>
</comment>
<dbReference type="AlphaFoldDB" id="A0A9W5S250"/>
<dbReference type="InterPro" id="IPR052034">
    <property type="entry name" value="NasD-like"/>
</dbReference>
<evidence type="ECO:0000256" key="4">
    <source>
        <dbReference type="ARBA" id="ARBA00022617"/>
    </source>
</evidence>
<dbReference type="GO" id="GO:0020037">
    <property type="term" value="F:heme binding"/>
    <property type="evidence" value="ECO:0007669"/>
    <property type="project" value="InterPro"/>
</dbReference>
<dbReference type="InterPro" id="IPR045854">
    <property type="entry name" value="NO2/SO3_Rdtase_4Fe4S_sf"/>
</dbReference>
<comment type="cofactor">
    <cofactor evidence="13">
        <name>[2Fe-2S] cluster</name>
        <dbReference type="ChEBI" id="CHEBI:190135"/>
    </cofactor>
</comment>
<dbReference type="Proteomes" id="UP000053750">
    <property type="component" value="Unassembled WGS sequence"/>
</dbReference>
<dbReference type="InterPro" id="IPR012744">
    <property type="entry name" value="Nitri_red_NirB"/>
</dbReference>
<feature type="domain" description="BFD-like [2Fe-2S]-binding" evidence="18">
    <location>
        <begin position="414"/>
        <end position="462"/>
    </location>
</feature>
<evidence type="ECO:0000256" key="1">
    <source>
        <dbReference type="ARBA" id="ARBA00001974"/>
    </source>
</evidence>
<evidence type="ECO:0000313" key="22">
    <source>
        <dbReference type="Proteomes" id="UP000053750"/>
    </source>
</evidence>
<dbReference type="Pfam" id="PF18267">
    <property type="entry name" value="Rubredoxin_C"/>
    <property type="match status" value="1"/>
</dbReference>
<evidence type="ECO:0000256" key="2">
    <source>
        <dbReference type="ARBA" id="ARBA00005096"/>
    </source>
</evidence>
<evidence type="ECO:0000256" key="13">
    <source>
        <dbReference type="ARBA" id="ARBA00034078"/>
    </source>
</evidence>
<keyword evidence="12 14" id="KW-0534">Nitrate assimilation</keyword>
<dbReference type="SUPFAM" id="SSF56014">
    <property type="entry name" value="Nitrite and sulphite reductase 4Fe-4S domain-like"/>
    <property type="match status" value="1"/>
</dbReference>
<feature type="domain" description="NADH-rubredoxin oxidoreductase C-terminal" evidence="20">
    <location>
        <begin position="316"/>
        <end position="383"/>
    </location>
</feature>
<dbReference type="InterPro" id="IPR041854">
    <property type="entry name" value="BFD-like_2Fe2S-bd_dom_sf"/>
</dbReference>
<evidence type="ECO:0000256" key="7">
    <source>
        <dbReference type="ARBA" id="ARBA00022723"/>
    </source>
</evidence>
<evidence type="ECO:0000256" key="6">
    <source>
        <dbReference type="ARBA" id="ARBA00022714"/>
    </source>
</evidence>
<dbReference type="NCBIfam" id="TIGR02374">
    <property type="entry name" value="nitri_red_nirB"/>
    <property type="match status" value="1"/>
</dbReference>
<dbReference type="OrthoDB" id="9792592at2"/>
<evidence type="ECO:0000259" key="17">
    <source>
        <dbReference type="Pfam" id="PF03460"/>
    </source>
</evidence>
<dbReference type="GO" id="GO:0046872">
    <property type="term" value="F:metal ion binding"/>
    <property type="evidence" value="ECO:0007669"/>
    <property type="project" value="UniProtKB-KW"/>
</dbReference>
<dbReference type="Pfam" id="PF03460">
    <property type="entry name" value="NIR_SIR_ferr"/>
    <property type="match status" value="1"/>
</dbReference>
<keyword evidence="10 15" id="KW-0408">Iron</keyword>
<comment type="pathway">
    <text evidence="2">Nitrogen metabolism; nitrate reduction (assimilation).</text>
</comment>
<dbReference type="GO" id="GO:0050660">
    <property type="term" value="F:flavin adenine dinucleotide binding"/>
    <property type="evidence" value="ECO:0007669"/>
    <property type="project" value="UniProtKB-UniRule"/>
</dbReference>
<keyword evidence="7 15" id="KW-0479">Metal-binding</keyword>
<keyword evidence="11 15" id="KW-0411">Iron-sulfur</keyword>
<comment type="similarity">
    <text evidence="3">Belongs to the nitrite and sulfite reductase 4Fe-4S domain family.</text>
</comment>
<evidence type="ECO:0000259" key="18">
    <source>
        <dbReference type="Pfam" id="PF04324"/>
    </source>
</evidence>